<dbReference type="InterPro" id="IPR013815">
    <property type="entry name" value="ATP_grasp_subdomain_1"/>
</dbReference>
<dbReference type="InterPro" id="IPR011095">
    <property type="entry name" value="Dala_Dala_lig_C"/>
</dbReference>
<comment type="caution">
    <text evidence="4">The sequence shown here is derived from an EMBL/GenBank/DDBJ whole genome shotgun (WGS) entry which is preliminary data.</text>
</comment>
<gene>
    <name evidence="4" type="primary">ddl_26</name>
    <name evidence="4" type="ORF">SDC9_82052</name>
</gene>
<organism evidence="4">
    <name type="scientific">bioreactor metagenome</name>
    <dbReference type="NCBI Taxonomy" id="1076179"/>
    <lineage>
        <taxon>unclassified sequences</taxon>
        <taxon>metagenomes</taxon>
        <taxon>ecological metagenomes</taxon>
    </lineage>
</organism>
<dbReference type="Gene3D" id="3.30.1490.20">
    <property type="entry name" value="ATP-grasp fold, A domain"/>
    <property type="match status" value="1"/>
</dbReference>
<dbReference type="InterPro" id="IPR011761">
    <property type="entry name" value="ATP-grasp"/>
</dbReference>
<feature type="domain" description="ATP-grasp" evidence="3">
    <location>
        <begin position="111"/>
        <end position="325"/>
    </location>
</feature>
<dbReference type="EC" id="6.3.2.4" evidence="4"/>
<keyword evidence="2 4" id="KW-0436">Ligase</keyword>
<evidence type="ECO:0000313" key="4">
    <source>
        <dbReference type="EMBL" id="MPM35459.1"/>
    </source>
</evidence>
<dbReference type="Pfam" id="PF07478">
    <property type="entry name" value="Dala_Dala_lig_C"/>
    <property type="match status" value="1"/>
</dbReference>
<dbReference type="EMBL" id="VSSQ01007292">
    <property type="protein sequence ID" value="MPM35459.1"/>
    <property type="molecule type" value="Genomic_DNA"/>
</dbReference>
<sequence length="327" mass="36856">MSKGSILILYNEVTEKSAKDELDVLYQVNAVSAALEQLDFTVSKHPVPENPSDLFETLKKTKPLIFNLVESVAGSGKLSYLFPSMLEALEIKYSGNSAEVLLMTADKVLTKKLLKSCGISTPQWITARDENGFTIGDRYIVKPIYEDGSIDLDQNSIVTMESARQAREILNTMAEKTGEEFFAEKYVEGREINVSLLQENGKPLILPPTEIKFIGYKEKHIDEIFDYRSKWDTNSFGFKHAVSSCVFEEQDKPLLDHLKEISEKCWNEFGLKSYARIDFRIDKEGKPWVLEINANPCITPGDSSFLRSTTQGGLDFVDVVNRIISAI</sequence>
<dbReference type="AlphaFoldDB" id="A0A644Z4G3"/>
<evidence type="ECO:0000259" key="3">
    <source>
        <dbReference type="PROSITE" id="PS50975"/>
    </source>
</evidence>
<dbReference type="Gene3D" id="3.30.470.20">
    <property type="entry name" value="ATP-grasp fold, B domain"/>
    <property type="match status" value="1"/>
</dbReference>
<reference evidence="4" key="1">
    <citation type="submission" date="2019-08" db="EMBL/GenBank/DDBJ databases">
        <authorList>
            <person name="Kucharzyk K."/>
            <person name="Murdoch R.W."/>
            <person name="Higgins S."/>
            <person name="Loffler F."/>
        </authorList>
    </citation>
    <scope>NUCLEOTIDE SEQUENCE</scope>
</reference>
<dbReference type="PANTHER" id="PTHR23132">
    <property type="entry name" value="D-ALANINE--D-ALANINE LIGASE"/>
    <property type="match status" value="1"/>
</dbReference>
<accession>A0A644Z4G3</accession>
<dbReference type="PROSITE" id="PS50975">
    <property type="entry name" value="ATP_GRASP"/>
    <property type="match status" value="1"/>
</dbReference>
<dbReference type="GO" id="GO:0005524">
    <property type="term" value="F:ATP binding"/>
    <property type="evidence" value="ECO:0007669"/>
    <property type="project" value="InterPro"/>
</dbReference>
<dbReference type="GO" id="GO:0046872">
    <property type="term" value="F:metal ion binding"/>
    <property type="evidence" value="ECO:0007669"/>
    <property type="project" value="InterPro"/>
</dbReference>
<evidence type="ECO:0000256" key="2">
    <source>
        <dbReference type="ARBA" id="ARBA00022598"/>
    </source>
</evidence>
<dbReference type="PANTHER" id="PTHR23132:SF23">
    <property type="entry name" value="D-ALANINE--D-ALANINE LIGASE B"/>
    <property type="match status" value="1"/>
</dbReference>
<protein>
    <submittedName>
        <fullName evidence="4">D-alanine--D-alanine ligase</fullName>
        <ecNumber evidence="4">6.3.2.4</ecNumber>
    </submittedName>
</protein>
<dbReference type="SUPFAM" id="SSF56059">
    <property type="entry name" value="Glutathione synthetase ATP-binding domain-like"/>
    <property type="match status" value="1"/>
</dbReference>
<proteinExistence type="inferred from homology"/>
<dbReference type="GO" id="GO:0008716">
    <property type="term" value="F:D-alanine-D-alanine ligase activity"/>
    <property type="evidence" value="ECO:0007669"/>
    <property type="project" value="UniProtKB-EC"/>
</dbReference>
<evidence type="ECO:0000256" key="1">
    <source>
        <dbReference type="ARBA" id="ARBA00010871"/>
    </source>
</evidence>
<name>A0A644Z4G3_9ZZZZ</name>
<comment type="similarity">
    <text evidence="1">Belongs to the D-alanine--D-alanine ligase family.</text>
</comment>